<proteinExistence type="predicted"/>
<dbReference type="InterPro" id="IPR003615">
    <property type="entry name" value="HNH_nuc"/>
</dbReference>
<dbReference type="SUPFAM" id="SSF54171">
    <property type="entry name" value="DNA-binding domain"/>
    <property type="match status" value="1"/>
</dbReference>
<keyword evidence="2" id="KW-0378">Hydrolase</keyword>
<dbReference type="Proteomes" id="UP000236731">
    <property type="component" value="Unassembled WGS sequence"/>
</dbReference>
<feature type="domain" description="HNH nuclease" evidence="1">
    <location>
        <begin position="71"/>
        <end position="99"/>
    </location>
</feature>
<evidence type="ECO:0000259" key="1">
    <source>
        <dbReference type="Pfam" id="PF13392"/>
    </source>
</evidence>
<protein>
    <submittedName>
        <fullName evidence="2">HNH endonuclease</fullName>
    </submittedName>
</protein>
<keyword evidence="2" id="KW-0540">Nuclease</keyword>
<name>A0A1H6CS34_9SPHI</name>
<keyword evidence="2" id="KW-0255">Endonuclease</keyword>
<dbReference type="GO" id="GO:0004519">
    <property type="term" value="F:endonuclease activity"/>
    <property type="evidence" value="ECO:0007669"/>
    <property type="project" value="UniProtKB-KW"/>
</dbReference>
<sequence length="165" mass="19255">MNRKGKYIDNFDGTVSIPLTQGKFALIDFDDLPIIKNYTWCYDNGYARTTIVKGGKQITLRMHRLIVKDYENKEIDHINGNRSDNRKINLRACFHSENLKNQTIRSTNKSGYKGVCWQKSKRKWRATIYVEKKQKHLGLFDCPNEAHKAYVKASDIYFGEFSNHG</sequence>
<dbReference type="AlphaFoldDB" id="A0A1H6CS34"/>
<evidence type="ECO:0000313" key="2">
    <source>
        <dbReference type="EMBL" id="SEG75455.1"/>
    </source>
</evidence>
<dbReference type="Gene3D" id="3.90.75.20">
    <property type="match status" value="1"/>
</dbReference>
<evidence type="ECO:0000313" key="3">
    <source>
        <dbReference type="Proteomes" id="UP000236731"/>
    </source>
</evidence>
<dbReference type="Pfam" id="PF13392">
    <property type="entry name" value="HNH_3"/>
    <property type="match status" value="1"/>
</dbReference>
<dbReference type="GO" id="GO:0003677">
    <property type="term" value="F:DNA binding"/>
    <property type="evidence" value="ECO:0007669"/>
    <property type="project" value="InterPro"/>
</dbReference>
<dbReference type="InterPro" id="IPR036955">
    <property type="entry name" value="AP2/ERF_dom_sf"/>
</dbReference>
<dbReference type="InterPro" id="IPR044925">
    <property type="entry name" value="His-Me_finger_sf"/>
</dbReference>
<gene>
    <name evidence="2" type="ORF">SAMN05421877_11916</name>
</gene>
<dbReference type="Gene3D" id="3.30.730.10">
    <property type="entry name" value="AP2/ERF domain"/>
    <property type="match status" value="1"/>
</dbReference>
<dbReference type="InterPro" id="IPR016177">
    <property type="entry name" value="DNA-bd_dom_sf"/>
</dbReference>
<dbReference type="OrthoDB" id="6631788at2"/>
<reference evidence="3" key="1">
    <citation type="submission" date="2016-10" db="EMBL/GenBank/DDBJ databases">
        <authorList>
            <person name="Varghese N."/>
            <person name="Submissions S."/>
        </authorList>
    </citation>
    <scope>NUCLEOTIDE SEQUENCE [LARGE SCALE GENOMIC DNA]</scope>
    <source>
        <strain evidence="3">DSM 22361</strain>
    </source>
</reference>
<dbReference type="RefSeq" id="WP_103907980.1">
    <property type="nucleotide sequence ID" value="NZ_CP049246.1"/>
</dbReference>
<dbReference type="GO" id="GO:0003700">
    <property type="term" value="F:DNA-binding transcription factor activity"/>
    <property type="evidence" value="ECO:0007669"/>
    <property type="project" value="InterPro"/>
</dbReference>
<accession>A0A1H6CS34</accession>
<dbReference type="EMBL" id="FNUT01000019">
    <property type="protein sequence ID" value="SEG75455.1"/>
    <property type="molecule type" value="Genomic_DNA"/>
</dbReference>
<organism evidence="2 3">
    <name type="scientific">Sphingobacterium lactis</name>
    <dbReference type="NCBI Taxonomy" id="797291"/>
    <lineage>
        <taxon>Bacteria</taxon>
        <taxon>Pseudomonadati</taxon>
        <taxon>Bacteroidota</taxon>
        <taxon>Sphingobacteriia</taxon>
        <taxon>Sphingobacteriales</taxon>
        <taxon>Sphingobacteriaceae</taxon>
        <taxon>Sphingobacterium</taxon>
    </lineage>
</organism>
<keyword evidence="3" id="KW-1185">Reference proteome</keyword>
<dbReference type="SUPFAM" id="SSF54060">
    <property type="entry name" value="His-Me finger endonucleases"/>
    <property type="match status" value="1"/>
</dbReference>